<gene>
    <name evidence="2" type="ORF">EDD18DRAFT_1075548</name>
</gene>
<proteinExistence type="predicted"/>
<accession>A0AA39UWA9</accession>
<sequence>DGHMECVYGEVYTSDAFLEMEAVIVPEPGCSLEMVVVPIMVYFDSTCLANFGTATLWLAYVSMGLMLKYV</sequence>
<keyword evidence="1" id="KW-0812">Transmembrane</keyword>
<dbReference type="EMBL" id="JAUEPU010000017">
    <property type="protein sequence ID" value="KAK0495615.1"/>
    <property type="molecule type" value="Genomic_DNA"/>
</dbReference>
<dbReference type="AlphaFoldDB" id="A0AA39UWA9"/>
<keyword evidence="3" id="KW-1185">Reference proteome</keyword>
<comment type="caution">
    <text evidence="2">The sequence shown here is derived from an EMBL/GenBank/DDBJ whole genome shotgun (WGS) entry which is preliminary data.</text>
</comment>
<feature type="transmembrane region" description="Helical" evidence="1">
    <location>
        <begin position="48"/>
        <end position="67"/>
    </location>
</feature>
<name>A0AA39UWA9_9AGAR</name>
<reference evidence="2" key="1">
    <citation type="submission" date="2023-06" db="EMBL/GenBank/DDBJ databases">
        <authorList>
            <consortium name="Lawrence Berkeley National Laboratory"/>
            <person name="Ahrendt S."/>
            <person name="Sahu N."/>
            <person name="Indic B."/>
            <person name="Wong-Bajracharya J."/>
            <person name="Merenyi Z."/>
            <person name="Ke H.-M."/>
            <person name="Monk M."/>
            <person name="Kocsube S."/>
            <person name="Drula E."/>
            <person name="Lipzen A."/>
            <person name="Balint B."/>
            <person name="Henrissat B."/>
            <person name="Andreopoulos B."/>
            <person name="Martin F.M."/>
            <person name="Harder C.B."/>
            <person name="Rigling D."/>
            <person name="Ford K.L."/>
            <person name="Foster G.D."/>
            <person name="Pangilinan J."/>
            <person name="Papanicolaou A."/>
            <person name="Barry K."/>
            <person name="LaButti K."/>
            <person name="Viragh M."/>
            <person name="Koriabine M."/>
            <person name="Yan M."/>
            <person name="Riley R."/>
            <person name="Champramary S."/>
            <person name="Plett K.L."/>
            <person name="Tsai I.J."/>
            <person name="Slot J."/>
            <person name="Sipos G."/>
            <person name="Plett J."/>
            <person name="Nagy L.G."/>
            <person name="Grigoriev I.V."/>
        </authorList>
    </citation>
    <scope>NUCLEOTIDE SEQUENCE</scope>
    <source>
        <strain evidence="2">HWK02</strain>
    </source>
</reference>
<evidence type="ECO:0000313" key="2">
    <source>
        <dbReference type="EMBL" id="KAK0495615.1"/>
    </source>
</evidence>
<protein>
    <submittedName>
        <fullName evidence="2">Uncharacterized protein</fullName>
    </submittedName>
</protein>
<organism evidence="2 3">
    <name type="scientific">Armillaria luteobubalina</name>
    <dbReference type="NCBI Taxonomy" id="153913"/>
    <lineage>
        <taxon>Eukaryota</taxon>
        <taxon>Fungi</taxon>
        <taxon>Dikarya</taxon>
        <taxon>Basidiomycota</taxon>
        <taxon>Agaricomycotina</taxon>
        <taxon>Agaricomycetes</taxon>
        <taxon>Agaricomycetidae</taxon>
        <taxon>Agaricales</taxon>
        <taxon>Marasmiineae</taxon>
        <taxon>Physalacriaceae</taxon>
        <taxon>Armillaria</taxon>
    </lineage>
</organism>
<keyword evidence="1" id="KW-1133">Transmembrane helix</keyword>
<evidence type="ECO:0000313" key="3">
    <source>
        <dbReference type="Proteomes" id="UP001175228"/>
    </source>
</evidence>
<keyword evidence="1" id="KW-0472">Membrane</keyword>
<evidence type="ECO:0000256" key="1">
    <source>
        <dbReference type="SAM" id="Phobius"/>
    </source>
</evidence>
<feature type="non-terminal residue" evidence="2">
    <location>
        <position position="1"/>
    </location>
</feature>
<dbReference type="Proteomes" id="UP001175228">
    <property type="component" value="Unassembled WGS sequence"/>
</dbReference>